<dbReference type="AlphaFoldDB" id="A0A0M3QKT6"/>
<name>A0A0M3QKT6_STRPR</name>
<dbReference type="PATRIC" id="fig|38300.4.peg.7357"/>
<feature type="region of interest" description="Disordered" evidence="1">
    <location>
        <begin position="30"/>
        <end position="115"/>
    </location>
</feature>
<evidence type="ECO:0000313" key="3">
    <source>
        <dbReference type="Proteomes" id="UP000060513"/>
    </source>
</evidence>
<protein>
    <submittedName>
        <fullName evidence="2">Uncharacterized protein</fullName>
    </submittedName>
</protein>
<sequence>MRRPHAQRLRPCQVNPPAYPALFLRLSSRSPNGIAPRADSVHRRPPATRASGRGPRRARGRRGRRLGRWRVLLLRAPSTQAPGSASRPAACRTGRRSRPLSWSSSSSQRDRTGRWETAAVREACFWQYRGRPSPPQGATRRNRRRVADRREGARYGASRPALVPTCHSRRLRRLTATAIEKGRDLSFSMAASWPDHRLSSAAHRTDRPHFRCRSKNRHPSSSSNHGVPVCPPGLACNVFSLLPKASNSSRAR</sequence>
<evidence type="ECO:0000256" key="1">
    <source>
        <dbReference type="SAM" id="MobiDB-lite"/>
    </source>
</evidence>
<feature type="compositionally biased region" description="Basic and acidic residues" evidence="1">
    <location>
        <begin position="198"/>
        <end position="209"/>
    </location>
</feature>
<feature type="region of interest" description="Disordered" evidence="1">
    <location>
        <begin position="198"/>
        <end position="227"/>
    </location>
</feature>
<organism evidence="2">
    <name type="scientific">Streptomyces pristinaespiralis</name>
    <dbReference type="NCBI Taxonomy" id="38300"/>
    <lineage>
        <taxon>Bacteria</taxon>
        <taxon>Bacillati</taxon>
        <taxon>Actinomycetota</taxon>
        <taxon>Actinomycetes</taxon>
        <taxon>Kitasatosporales</taxon>
        <taxon>Streptomycetaceae</taxon>
        <taxon>Streptomyces</taxon>
    </lineage>
</organism>
<dbReference type="KEGG" id="spri:SPRI_7027"/>
<reference evidence="2 3" key="1">
    <citation type="submission" date="2015-08" db="EMBL/GenBank/DDBJ databases">
        <title>Genome sequence of the pristinamycin over-producing bacterium Streptomyces pristinaespiralis HCCB10218.</title>
        <authorList>
            <person name="Tian J."/>
            <person name="Yang J."/>
            <person name="Li L."/>
            <person name="Ruan L."/>
            <person name="Wei W."/>
            <person name="Zheng G."/>
            <person name="Wei Z."/>
            <person name="Yang S."/>
            <person name="Ge M."/>
            <person name="Jiang W."/>
            <person name="Lu Y."/>
        </authorList>
    </citation>
    <scope>NUCLEOTIDE SEQUENCE [LARGE SCALE GENOMIC DNA]</scope>
    <source>
        <strain evidence="2 3">HCCB 10218</strain>
    </source>
</reference>
<gene>
    <name evidence="2" type="ORF">SPRI_7027</name>
</gene>
<accession>A0A0M3QKT6</accession>
<proteinExistence type="predicted"/>
<dbReference type="Proteomes" id="UP000060513">
    <property type="component" value="Chromosome"/>
</dbReference>
<evidence type="ECO:0000313" key="2">
    <source>
        <dbReference type="EMBL" id="ALC25333.1"/>
    </source>
</evidence>
<feature type="compositionally biased region" description="Basic residues" evidence="1">
    <location>
        <begin position="54"/>
        <end position="68"/>
    </location>
</feature>
<dbReference type="EMBL" id="CP011340">
    <property type="protein sequence ID" value="ALC25333.1"/>
    <property type="molecule type" value="Genomic_DNA"/>
</dbReference>
<feature type="region of interest" description="Disordered" evidence="1">
    <location>
        <begin position="128"/>
        <end position="156"/>
    </location>
</feature>